<dbReference type="InterPro" id="IPR036942">
    <property type="entry name" value="Beta-barrel_TonB_sf"/>
</dbReference>
<comment type="subcellular location">
    <subcellularLocation>
        <location evidence="1 8">Cell outer membrane</location>
        <topology evidence="1 8">Multi-pass membrane protein</topology>
    </subcellularLocation>
</comment>
<evidence type="ECO:0000256" key="7">
    <source>
        <dbReference type="ARBA" id="ARBA00023237"/>
    </source>
</evidence>
<keyword evidence="14" id="KW-1185">Reference proteome</keyword>
<keyword evidence="7 8" id="KW-0998">Cell outer membrane</keyword>
<sequence>MKRKLLFLFCLVLAVPLIPVAAQQTATVKGIVTDAQTGEPLIGVSVVVPGTTHGIATDVDGSYELNNVPEDGSLEFSYLGYETRTVAVGGRTVIDVALDMASDQIEELVVVGYAVQRKRDVLGAVNKVEGAELAQIPVPSAQLALQGRVPGVQVASASGAPGADVSVRVRGVGSINSSNEPLYIIDGIQIEGGLNTVSPNDIEDITVLKDAASTSIYGSRGSNGIVIITTKKGRAGQATVSFNAEAGVQTHGYLTPMVNTADYISIYNEAARNDNAMGGVQRDLIEGSYLDGLADVNHVEELFRVAPLQRYELSVTGGSERTTYAVSGSFFDQDGIIKNSGYKKISFRSNVQSDVKPWLNVGMNVIGSMAETQSIPSSGDGYQNNEGGSAIRYALFRTPAIPTYDADGNYVDLPSAYFGQGIYNTFFGDGYNPMGVINETDRVRNEKAVIAAANMLIKLPLNITSRTVAGVDYMSGRYRQFNQTWGTGGRINNPNSLLVENYDNFNWTFNTVLNWGETFGDHNVSAMAGFEAVRTTTYSMQNTDQNFADDLIFIGKGLDEQRRTSYENQQAFTLASFFGSVNYNYKQKYYAAATVREDGTSRFKGRNRWGTFYSVSGGWNIEQENFMQDVDFIDILKLRAGWGTAGNQNVTAYATEDRYMPNYNSTFGGVVAPGYVQTQIGNENLKWETSSQLNVGIDVEMFRQTFGFSIDYFYKRSDNMLMLQTMPPSSGNAQPAWVNNGSMLNTGIDFEMFYRRNFANAGFEVSVNGGWLKNKVLAINGSVPGGRVDNGVYVTLTEAGYPVGSFYMLVMDGIFQDRMEILTSPSQSSNPDDIQPGDVKFVNQNGDLVIDQNDRVHVGSSIPKFTAGINLSGYWKNFDISCFFQGAFGHKIYMQVAQDIEGFYRAFNVTQNYFDNHWTGPGTSNTQPRASWKAKFNNARVSTRFLYDASYMRLKNLQIGYTIPKTEKIGISRLRVYFAATNLFTITKYPGMDPEMTVSANSASEGDRAAGIDWGTYPIARSFTFGINLTF</sequence>
<keyword evidence="6 8" id="KW-0472">Membrane</keyword>
<keyword evidence="3 8" id="KW-1134">Transmembrane beta strand</keyword>
<evidence type="ECO:0000256" key="2">
    <source>
        <dbReference type="ARBA" id="ARBA00022448"/>
    </source>
</evidence>
<evidence type="ECO:0000256" key="10">
    <source>
        <dbReference type="SAM" id="SignalP"/>
    </source>
</evidence>
<comment type="caution">
    <text evidence="13">The sequence shown here is derived from an EMBL/GenBank/DDBJ whole genome shotgun (WGS) entry which is preliminary data.</text>
</comment>
<dbReference type="Pfam" id="PF13715">
    <property type="entry name" value="CarbopepD_reg_2"/>
    <property type="match status" value="1"/>
</dbReference>
<dbReference type="InterPro" id="IPR023996">
    <property type="entry name" value="TonB-dep_OMP_SusC/RagA"/>
</dbReference>
<evidence type="ECO:0000256" key="9">
    <source>
        <dbReference type="RuleBase" id="RU003357"/>
    </source>
</evidence>
<protein>
    <submittedName>
        <fullName evidence="13">Membrane protein</fullName>
    </submittedName>
</protein>
<dbReference type="InterPro" id="IPR037066">
    <property type="entry name" value="Plug_dom_sf"/>
</dbReference>
<evidence type="ECO:0000313" key="13">
    <source>
        <dbReference type="EMBL" id="KHE42367.1"/>
    </source>
</evidence>
<comment type="similarity">
    <text evidence="8 9">Belongs to the TonB-dependent receptor family.</text>
</comment>
<dbReference type="Gene3D" id="2.170.130.10">
    <property type="entry name" value="TonB-dependent receptor, plug domain"/>
    <property type="match status" value="1"/>
</dbReference>
<gene>
    <name evidence="13" type="ORF">LG35_03760</name>
</gene>
<accession>A0ABR4YJC7</accession>
<dbReference type="Pfam" id="PF00593">
    <property type="entry name" value="TonB_dep_Rec_b-barrel"/>
    <property type="match status" value="1"/>
</dbReference>
<dbReference type="InterPro" id="IPR023997">
    <property type="entry name" value="TonB-dep_OMP_SusC/RagA_CS"/>
</dbReference>
<dbReference type="InterPro" id="IPR039426">
    <property type="entry name" value="TonB-dep_rcpt-like"/>
</dbReference>
<dbReference type="InterPro" id="IPR012910">
    <property type="entry name" value="Plug_dom"/>
</dbReference>
<keyword evidence="5 9" id="KW-0798">TonB box</keyword>
<evidence type="ECO:0000256" key="8">
    <source>
        <dbReference type="PROSITE-ProRule" id="PRU01360"/>
    </source>
</evidence>
<dbReference type="InterPro" id="IPR000531">
    <property type="entry name" value="Beta-barrel_TonB"/>
</dbReference>
<evidence type="ECO:0000256" key="6">
    <source>
        <dbReference type="ARBA" id="ARBA00023136"/>
    </source>
</evidence>
<evidence type="ECO:0000256" key="4">
    <source>
        <dbReference type="ARBA" id="ARBA00022692"/>
    </source>
</evidence>
<dbReference type="Pfam" id="PF07715">
    <property type="entry name" value="Plug"/>
    <property type="match status" value="1"/>
</dbReference>
<dbReference type="Gene3D" id="2.60.40.1120">
    <property type="entry name" value="Carboxypeptidase-like, regulatory domain"/>
    <property type="match status" value="1"/>
</dbReference>
<feature type="domain" description="TonB-dependent receptor-like beta-barrel" evidence="11">
    <location>
        <begin position="458"/>
        <end position="983"/>
    </location>
</feature>
<name>A0ABR4YJC7_9BACT</name>
<proteinExistence type="inferred from homology"/>
<dbReference type="Proteomes" id="UP000030889">
    <property type="component" value="Unassembled WGS sequence"/>
</dbReference>
<evidence type="ECO:0000256" key="3">
    <source>
        <dbReference type="ARBA" id="ARBA00022452"/>
    </source>
</evidence>
<feature type="chain" id="PRO_5047523247" evidence="10">
    <location>
        <begin position="22"/>
        <end position="1031"/>
    </location>
</feature>
<dbReference type="NCBIfam" id="TIGR04057">
    <property type="entry name" value="SusC_RagA_signa"/>
    <property type="match status" value="1"/>
</dbReference>
<evidence type="ECO:0000313" key="14">
    <source>
        <dbReference type="Proteomes" id="UP000030889"/>
    </source>
</evidence>
<dbReference type="NCBIfam" id="TIGR04056">
    <property type="entry name" value="OMP_RagA_SusC"/>
    <property type="match status" value="1"/>
</dbReference>
<organism evidence="13 14">
    <name type="scientific">Alistipes inops</name>
    <dbReference type="NCBI Taxonomy" id="1501391"/>
    <lineage>
        <taxon>Bacteria</taxon>
        <taxon>Pseudomonadati</taxon>
        <taxon>Bacteroidota</taxon>
        <taxon>Bacteroidia</taxon>
        <taxon>Bacteroidales</taxon>
        <taxon>Rikenellaceae</taxon>
        <taxon>Alistipes</taxon>
    </lineage>
</organism>
<keyword evidence="2 8" id="KW-0813">Transport</keyword>
<dbReference type="RefSeq" id="WP_022064233.1">
    <property type="nucleotide sequence ID" value="NZ_JRGF01000004.1"/>
</dbReference>
<dbReference type="SUPFAM" id="SSF49464">
    <property type="entry name" value="Carboxypeptidase regulatory domain-like"/>
    <property type="match status" value="1"/>
</dbReference>
<keyword evidence="10" id="KW-0732">Signal</keyword>
<dbReference type="Gene3D" id="2.40.170.20">
    <property type="entry name" value="TonB-dependent receptor, beta-barrel domain"/>
    <property type="match status" value="1"/>
</dbReference>
<evidence type="ECO:0000259" key="11">
    <source>
        <dbReference type="Pfam" id="PF00593"/>
    </source>
</evidence>
<feature type="domain" description="TonB-dependent receptor plug" evidence="12">
    <location>
        <begin position="118"/>
        <end position="225"/>
    </location>
</feature>
<evidence type="ECO:0000259" key="12">
    <source>
        <dbReference type="Pfam" id="PF07715"/>
    </source>
</evidence>
<dbReference type="PROSITE" id="PS52016">
    <property type="entry name" value="TONB_DEPENDENT_REC_3"/>
    <property type="match status" value="1"/>
</dbReference>
<dbReference type="EMBL" id="JRGF01000004">
    <property type="protein sequence ID" value="KHE42367.1"/>
    <property type="molecule type" value="Genomic_DNA"/>
</dbReference>
<dbReference type="SUPFAM" id="SSF56935">
    <property type="entry name" value="Porins"/>
    <property type="match status" value="1"/>
</dbReference>
<feature type="signal peptide" evidence="10">
    <location>
        <begin position="1"/>
        <end position="21"/>
    </location>
</feature>
<reference evidence="13 14" key="1">
    <citation type="submission" date="2014-09" db="EMBL/GenBank/DDBJ databases">
        <title>Alistipes sp. 627, sp. nov., a novel member of the family Rikenellaceae isolated from human faeces.</title>
        <authorList>
            <person name="Shkoporov A.N."/>
            <person name="Chaplin A.V."/>
            <person name="Motuzova O.V."/>
            <person name="Kafarskaia L.I."/>
            <person name="Khokhlova E.V."/>
            <person name="Efimov B.A."/>
        </authorList>
    </citation>
    <scope>NUCLEOTIDE SEQUENCE [LARGE SCALE GENOMIC DNA]</scope>
    <source>
        <strain evidence="13 14">627</strain>
    </source>
</reference>
<evidence type="ECO:0000256" key="5">
    <source>
        <dbReference type="ARBA" id="ARBA00023077"/>
    </source>
</evidence>
<keyword evidence="4 8" id="KW-0812">Transmembrane</keyword>
<evidence type="ECO:0000256" key="1">
    <source>
        <dbReference type="ARBA" id="ARBA00004571"/>
    </source>
</evidence>
<dbReference type="InterPro" id="IPR008969">
    <property type="entry name" value="CarboxyPept-like_regulatory"/>
</dbReference>